<dbReference type="InterPro" id="IPR000719">
    <property type="entry name" value="Prot_kinase_dom"/>
</dbReference>
<dbReference type="EC" id="2.1.1.6" evidence="1"/>
<keyword evidence="4" id="KW-0808">Transferase</keyword>
<dbReference type="InterPro" id="IPR001611">
    <property type="entry name" value="Leu-rich_rpt"/>
</dbReference>
<keyword evidence="10" id="KW-0472">Membrane</keyword>
<evidence type="ECO:0000256" key="5">
    <source>
        <dbReference type="ARBA" id="ARBA00022691"/>
    </source>
</evidence>
<dbReference type="PROSITE" id="PS50011">
    <property type="entry name" value="PROTEIN_KINASE_DOM"/>
    <property type="match status" value="1"/>
</dbReference>
<evidence type="ECO:0000256" key="6">
    <source>
        <dbReference type="ARBA" id="ARBA00022737"/>
    </source>
</evidence>
<evidence type="ECO:0000313" key="13">
    <source>
        <dbReference type="Proteomes" id="UP001160483"/>
    </source>
</evidence>
<dbReference type="Pfam" id="PF01596">
    <property type="entry name" value="Methyltransf_3"/>
    <property type="match status" value="1"/>
</dbReference>
<dbReference type="AlphaFoldDB" id="A0AAU9L7Q9"/>
<dbReference type="SUPFAM" id="SSF52058">
    <property type="entry name" value="L domain-like"/>
    <property type="match status" value="1"/>
</dbReference>
<dbReference type="InterPro" id="IPR002935">
    <property type="entry name" value="SAM_O-MeTrfase"/>
</dbReference>
<dbReference type="Pfam" id="PF07714">
    <property type="entry name" value="PK_Tyr_Ser-Thr"/>
    <property type="match status" value="1"/>
</dbReference>
<comment type="similarity">
    <text evidence="8">Belongs to the class I-like SAM-binding methyltransferase superfamily. Cation-dependent O-methyltransferase family.</text>
</comment>
<keyword evidence="2" id="KW-0489">Methyltransferase</keyword>
<evidence type="ECO:0000259" key="11">
    <source>
        <dbReference type="PROSITE" id="PS50011"/>
    </source>
</evidence>
<evidence type="ECO:0000256" key="2">
    <source>
        <dbReference type="ARBA" id="ARBA00022603"/>
    </source>
</evidence>
<evidence type="ECO:0000256" key="7">
    <source>
        <dbReference type="ARBA" id="ARBA00022939"/>
    </source>
</evidence>
<evidence type="ECO:0000256" key="4">
    <source>
        <dbReference type="ARBA" id="ARBA00022679"/>
    </source>
</evidence>
<feature type="transmembrane region" description="Helical" evidence="10">
    <location>
        <begin position="441"/>
        <end position="465"/>
    </location>
</feature>
<dbReference type="GO" id="GO:0005524">
    <property type="term" value="F:ATP binding"/>
    <property type="evidence" value="ECO:0007669"/>
    <property type="project" value="InterPro"/>
</dbReference>
<comment type="caution">
    <text evidence="12">The sequence shown here is derived from an EMBL/GenBank/DDBJ whole genome shotgun (WGS) entry which is preliminary data.</text>
</comment>
<evidence type="ECO:0000256" key="1">
    <source>
        <dbReference type="ARBA" id="ARBA00012880"/>
    </source>
</evidence>
<keyword evidence="5" id="KW-0949">S-adenosyl-L-methionine</keyword>
<dbReference type="InterPro" id="IPR029063">
    <property type="entry name" value="SAM-dependent_MTases_sf"/>
</dbReference>
<gene>
    <name evidence="12" type="ORF">PBS003_LOCUS7750</name>
</gene>
<feature type="compositionally biased region" description="Basic and acidic residues" evidence="9">
    <location>
        <begin position="798"/>
        <end position="808"/>
    </location>
</feature>
<keyword evidence="10" id="KW-1133">Transmembrane helix</keyword>
<keyword evidence="3" id="KW-0433">Leucine-rich repeat</keyword>
<dbReference type="InterPro" id="IPR001245">
    <property type="entry name" value="Ser-Thr/Tyr_kinase_cat_dom"/>
</dbReference>
<dbReference type="GO" id="GO:0016206">
    <property type="term" value="F:catechol O-methyltransferase activity"/>
    <property type="evidence" value="ECO:0007669"/>
    <property type="project" value="UniProtKB-EC"/>
</dbReference>
<dbReference type="Gene3D" id="3.80.10.10">
    <property type="entry name" value="Ribonuclease Inhibitor"/>
    <property type="match status" value="1"/>
</dbReference>
<dbReference type="GO" id="GO:0004672">
    <property type="term" value="F:protein kinase activity"/>
    <property type="evidence" value="ECO:0007669"/>
    <property type="project" value="InterPro"/>
</dbReference>
<dbReference type="SUPFAM" id="SSF56112">
    <property type="entry name" value="Protein kinase-like (PK-like)"/>
    <property type="match status" value="1"/>
</dbReference>
<keyword evidence="7" id="KW-0128">Catecholamine metabolism</keyword>
<proteinExistence type="inferred from homology"/>
<dbReference type="Pfam" id="PF13855">
    <property type="entry name" value="LRR_8"/>
    <property type="match status" value="1"/>
</dbReference>
<feature type="domain" description="Protein kinase" evidence="11">
    <location>
        <begin position="521"/>
        <end position="786"/>
    </location>
</feature>
<name>A0AAU9L7Q9_9STRA</name>
<feature type="region of interest" description="Disordered" evidence="9">
    <location>
        <begin position="789"/>
        <end position="808"/>
    </location>
</feature>
<evidence type="ECO:0000256" key="8">
    <source>
        <dbReference type="ARBA" id="ARBA00023453"/>
    </source>
</evidence>
<dbReference type="InterPro" id="IPR011009">
    <property type="entry name" value="Kinase-like_dom_sf"/>
</dbReference>
<dbReference type="GO" id="GO:0032259">
    <property type="term" value="P:methylation"/>
    <property type="evidence" value="ECO:0007669"/>
    <property type="project" value="UniProtKB-KW"/>
</dbReference>
<organism evidence="12 13">
    <name type="scientific">Peronospora belbahrii</name>
    <dbReference type="NCBI Taxonomy" id="622444"/>
    <lineage>
        <taxon>Eukaryota</taxon>
        <taxon>Sar</taxon>
        <taxon>Stramenopiles</taxon>
        <taxon>Oomycota</taxon>
        <taxon>Peronosporomycetes</taxon>
        <taxon>Peronosporales</taxon>
        <taxon>Peronosporaceae</taxon>
        <taxon>Peronospora</taxon>
    </lineage>
</organism>
<dbReference type="PANTHER" id="PTHR43836:SF2">
    <property type="entry name" value="CATECHOL O-METHYLTRANSFERASE 1-RELATED"/>
    <property type="match status" value="1"/>
</dbReference>
<evidence type="ECO:0000256" key="9">
    <source>
        <dbReference type="SAM" id="MobiDB-lite"/>
    </source>
</evidence>
<accession>A0AAU9L7Q9</accession>
<evidence type="ECO:0000256" key="10">
    <source>
        <dbReference type="SAM" id="Phobius"/>
    </source>
</evidence>
<keyword evidence="10" id="KW-0812">Transmembrane</keyword>
<dbReference type="InterPro" id="IPR032675">
    <property type="entry name" value="LRR_dom_sf"/>
</dbReference>
<protein>
    <recommendedName>
        <fullName evidence="1">catechol O-methyltransferase</fullName>
        <ecNumber evidence="1">2.1.1.6</ecNumber>
    </recommendedName>
</protein>
<dbReference type="SUPFAM" id="SSF53335">
    <property type="entry name" value="S-adenosyl-L-methionine-dependent methyltransferases"/>
    <property type="match status" value="1"/>
</dbReference>
<dbReference type="EMBL" id="CAKKTJ010000327">
    <property type="protein sequence ID" value="CAH0481143.1"/>
    <property type="molecule type" value="Genomic_DNA"/>
</dbReference>
<reference evidence="12" key="1">
    <citation type="submission" date="2021-11" db="EMBL/GenBank/DDBJ databases">
        <authorList>
            <person name="Islam A."/>
            <person name="Islam S."/>
            <person name="Flora M.S."/>
            <person name="Rahman M."/>
            <person name="Ziaur R.M."/>
            <person name="Epstein J.H."/>
            <person name="Hassan M."/>
            <person name="Klassen M."/>
            <person name="Woodard K."/>
            <person name="Webb A."/>
            <person name="Webby R.J."/>
            <person name="El Zowalaty M.E."/>
        </authorList>
    </citation>
    <scope>NUCLEOTIDE SEQUENCE</scope>
    <source>
        <strain evidence="12">Pbs3</strain>
    </source>
</reference>
<dbReference type="PANTHER" id="PTHR43836">
    <property type="entry name" value="CATECHOL O-METHYLTRANSFERASE 1-RELATED"/>
    <property type="match status" value="1"/>
</dbReference>
<evidence type="ECO:0000313" key="12">
    <source>
        <dbReference type="EMBL" id="CAH0481143.1"/>
    </source>
</evidence>
<dbReference type="GO" id="GO:0006584">
    <property type="term" value="P:catecholamine metabolic process"/>
    <property type="evidence" value="ECO:0007669"/>
    <property type="project" value="UniProtKB-KW"/>
</dbReference>
<sequence>MPPRVAKTKLVIPSLDQLKTIGEECFAFVCKTATKGDPKSVLHAIDTFGYEHQWMMCVGDVKGELLDIEIAKAKPKVLVELGGLYGYSAIRFASVMQDLSGSSVHVYTFEISPECAAIATKMVEFAGLSDLVTIFVGTFGDNYLKLKERGIDHVDVFFLDHEKKCYKSDLEIIEQSGLLRVGSVVMADNVLYAQITDYLEYVQGHPHFNNWSAHGITSWNDIETALTSTVKTLDVSSNDLKVIAFTQTFQNLQMLFCFNTSLTYVNVQRTNLETLSAYNNLLSSFQDVVLTRTIQELDLSANWLSDWKNLKLPRDLQTLNLSHNSIADISGSNLSAAVKLVSIDLSSNMLTSVVGVVFPSNLMDLDLSGNRIHTFEVYKADFAVLSNLATFKMDDLEQSTCSTSSATIETIKNVQICVITDAVFTPAHLSRQSVSKADKSILYASVILSALISLWFLVLLVGHAIKMYRHGAKTNEQQRDTMETSTLTASRHWSVWKEDELPNDVRFDEDFISYRIDPSDVMQIRTLAHGNFAILSLVHLGDKQAVMKKVSIHPQGQDRDQMIAFMHEIRVCAKLDHPMVVRFLGIMWSSLFNLASIVEYVPLGNLAVYLKEMKSLGKNSRSTFTWMESSNNSPAKLSLSLQISKALVYLQTFVPPVIHGHIRAESMLLGSEWNVKVNRLGYTHISSLSIEDRAWIAPEVLTSGTFDEKSDIYSFGVLLSELDRCKLPFSRKQTTCRWQCGNDAILLKPKFCKDCPLEILEIAQTCLNDDPSVRPTARELYDSLWRISHQSQGHSPSRKRDGAHNVSV</sequence>
<keyword evidence="6" id="KW-0677">Repeat</keyword>
<evidence type="ECO:0000256" key="3">
    <source>
        <dbReference type="ARBA" id="ARBA00022614"/>
    </source>
</evidence>
<dbReference type="PROSITE" id="PS51682">
    <property type="entry name" value="SAM_OMT_I"/>
    <property type="match status" value="1"/>
</dbReference>
<dbReference type="Gene3D" id="3.40.50.150">
    <property type="entry name" value="Vaccinia Virus protein VP39"/>
    <property type="match status" value="1"/>
</dbReference>
<dbReference type="PROSITE" id="PS51450">
    <property type="entry name" value="LRR"/>
    <property type="match status" value="1"/>
</dbReference>
<dbReference type="Gene3D" id="1.10.510.10">
    <property type="entry name" value="Transferase(Phosphotransferase) domain 1"/>
    <property type="match status" value="1"/>
</dbReference>
<dbReference type="Proteomes" id="UP001160483">
    <property type="component" value="Unassembled WGS sequence"/>
</dbReference>